<dbReference type="GO" id="GO:0070042">
    <property type="term" value="F:rRNA (uridine-N3-)-methyltransferase activity"/>
    <property type="evidence" value="ECO:0007669"/>
    <property type="project" value="TreeGrafter"/>
</dbReference>
<dbReference type="AlphaFoldDB" id="A0A952FVN6"/>
<gene>
    <name evidence="15" type="ORF">JF625_28500</name>
</gene>
<organism evidence="15 16">
    <name type="scientific">Inquilinus limosus</name>
    <dbReference type="NCBI Taxonomy" id="171674"/>
    <lineage>
        <taxon>Bacteria</taxon>
        <taxon>Pseudomonadati</taxon>
        <taxon>Pseudomonadota</taxon>
        <taxon>Alphaproteobacteria</taxon>
        <taxon>Rhodospirillales</taxon>
        <taxon>Rhodospirillaceae</taxon>
        <taxon>Inquilinus</taxon>
    </lineage>
</organism>
<evidence type="ECO:0000256" key="9">
    <source>
        <dbReference type="ARBA" id="ARBA00022691"/>
    </source>
</evidence>
<comment type="similarity">
    <text evidence="2 12">Belongs to the RNA methyltransferase RsmE family.</text>
</comment>
<dbReference type="InterPro" id="IPR029026">
    <property type="entry name" value="tRNA_m1G_MTases_N"/>
</dbReference>
<evidence type="ECO:0000256" key="3">
    <source>
        <dbReference type="ARBA" id="ARBA00012328"/>
    </source>
</evidence>
<dbReference type="GO" id="GO:0005737">
    <property type="term" value="C:cytoplasm"/>
    <property type="evidence" value="ECO:0007669"/>
    <property type="project" value="UniProtKB-SubCell"/>
</dbReference>
<keyword evidence="8 12" id="KW-0808">Transferase</keyword>
<dbReference type="Pfam" id="PF20260">
    <property type="entry name" value="PUA_4"/>
    <property type="match status" value="1"/>
</dbReference>
<dbReference type="PANTHER" id="PTHR30027">
    <property type="entry name" value="RIBOSOMAL RNA SMALL SUBUNIT METHYLTRANSFERASE E"/>
    <property type="match status" value="1"/>
</dbReference>
<evidence type="ECO:0000256" key="12">
    <source>
        <dbReference type="PIRNR" id="PIRNR015601"/>
    </source>
</evidence>
<evidence type="ECO:0000259" key="13">
    <source>
        <dbReference type="Pfam" id="PF04452"/>
    </source>
</evidence>
<accession>A0A952FVN6</accession>
<dbReference type="SUPFAM" id="SSF88697">
    <property type="entry name" value="PUA domain-like"/>
    <property type="match status" value="1"/>
</dbReference>
<comment type="subcellular location">
    <subcellularLocation>
        <location evidence="1 12">Cytoplasm</location>
    </subcellularLocation>
</comment>
<dbReference type="InterPro" id="IPR046887">
    <property type="entry name" value="RsmE_PUA-like"/>
</dbReference>
<name>A0A952FVN6_9PROT</name>
<feature type="domain" description="Ribosomal RNA small subunit methyltransferase E PUA-like" evidence="14">
    <location>
        <begin position="25"/>
        <end position="59"/>
    </location>
</feature>
<feature type="domain" description="Ribosomal RNA small subunit methyltransferase E methyltransferase" evidence="13">
    <location>
        <begin position="80"/>
        <end position="239"/>
    </location>
</feature>
<dbReference type="NCBIfam" id="TIGR00046">
    <property type="entry name" value="RsmE family RNA methyltransferase"/>
    <property type="match status" value="1"/>
</dbReference>
<evidence type="ECO:0000256" key="8">
    <source>
        <dbReference type="ARBA" id="ARBA00022679"/>
    </source>
</evidence>
<dbReference type="EC" id="2.1.1.193" evidence="3 12"/>
<evidence type="ECO:0000256" key="5">
    <source>
        <dbReference type="ARBA" id="ARBA00022490"/>
    </source>
</evidence>
<evidence type="ECO:0000256" key="11">
    <source>
        <dbReference type="ARBA" id="ARBA00047944"/>
    </source>
</evidence>
<comment type="caution">
    <text evidence="15">The sequence shown here is derived from an EMBL/GenBank/DDBJ whole genome shotgun (WGS) entry which is preliminary data.</text>
</comment>
<proteinExistence type="inferred from homology"/>
<dbReference type="Proteomes" id="UP000700706">
    <property type="component" value="Unassembled WGS sequence"/>
</dbReference>
<dbReference type="Gene3D" id="3.40.1280.10">
    <property type="match status" value="1"/>
</dbReference>
<sequence length="253" mass="27015">MTSDALPRNRLFVDAPLVAGHPVPLSDTQTHHLRGVLRLEAGAGVRLFNGRDGEWRGRLGNFGRKDAGHAVVDERLRLPEPVSDLWLCFAPVKKDAVDAVVEKGTELGAAVLQPVFTRFTDVQRVNLDRLRAHAVAAAEQCERLDVPEVRDPVGLDTLLAGWPAGRILLVCAEAGAARPIAEAAAEASGPAALLVGPEGGFAAAEMDTLFRHEFVRPVGLGPRILRADTAAIAALAVWQMLAGDGRGRPPHRV</sequence>
<dbReference type="CDD" id="cd18084">
    <property type="entry name" value="RsmE-like"/>
    <property type="match status" value="1"/>
</dbReference>
<dbReference type="InterPro" id="IPR006700">
    <property type="entry name" value="RsmE"/>
</dbReference>
<protein>
    <recommendedName>
        <fullName evidence="4 12">Ribosomal RNA small subunit methyltransferase E</fullName>
        <ecNumber evidence="3 12">2.1.1.193</ecNumber>
    </recommendedName>
</protein>
<dbReference type="Gene3D" id="2.40.240.20">
    <property type="entry name" value="Hypothetical PUA domain-like, domain 1"/>
    <property type="match status" value="1"/>
</dbReference>
<reference evidence="15" key="1">
    <citation type="submission" date="2020-06" db="EMBL/GenBank/DDBJ databases">
        <title>Stable isotope informed genome-resolved metagenomics uncovers potential trophic interactions in rhizosphere soil.</title>
        <authorList>
            <person name="Starr E.P."/>
            <person name="Shi S."/>
            <person name="Blazewicz S.J."/>
            <person name="Koch B.J."/>
            <person name="Probst A.J."/>
            <person name="Hungate B.A."/>
            <person name="Pett-Ridge J."/>
            <person name="Firestone M.K."/>
            <person name="Banfield J.F."/>
        </authorList>
    </citation>
    <scope>NUCLEOTIDE SEQUENCE</scope>
    <source>
        <strain evidence="15">YM_69_17</strain>
    </source>
</reference>
<dbReference type="NCBIfam" id="NF008696">
    <property type="entry name" value="PRK11713.3-5"/>
    <property type="match status" value="1"/>
</dbReference>
<evidence type="ECO:0000256" key="6">
    <source>
        <dbReference type="ARBA" id="ARBA00022552"/>
    </source>
</evidence>
<dbReference type="PIRSF" id="PIRSF015601">
    <property type="entry name" value="MTase_slr0722"/>
    <property type="match status" value="1"/>
</dbReference>
<evidence type="ECO:0000256" key="4">
    <source>
        <dbReference type="ARBA" id="ARBA00013673"/>
    </source>
</evidence>
<evidence type="ECO:0000313" key="16">
    <source>
        <dbReference type="Proteomes" id="UP000700706"/>
    </source>
</evidence>
<keyword evidence="7 12" id="KW-0489">Methyltransferase</keyword>
<dbReference type="InterPro" id="IPR015947">
    <property type="entry name" value="PUA-like_sf"/>
</dbReference>
<dbReference type="GO" id="GO:0070475">
    <property type="term" value="P:rRNA base methylation"/>
    <property type="evidence" value="ECO:0007669"/>
    <property type="project" value="TreeGrafter"/>
</dbReference>
<dbReference type="Pfam" id="PF04452">
    <property type="entry name" value="Methyltrans_RNA"/>
    <property type="match status" value="1"/>
</dbReference>
<evidence type="ECO:0000256" key="10">
    <source>
        <dbReference type="ARBA" id="ARBA00025699"/>
    </source>
</evidence>
<dbReference type="InterPro" id="IPR029028">
    <property type="entry name" value="Alpha/beta_knot_MTases"/>
</dbReference>
<evidence type="ECO:0000256" key="1">
    <source>
        <dbReference type="ARBA" id="ARBA00004496"/>
    </source>
</evidence>
<dbReference type="InterPro" id="IPR046886">
    <property type="entry name" value="RsmE_MTase_dom"/>
</dbReference>
<evidence type="ECO:0000313" key="15">
    <source>
        <dbReference type="EMBL" id="MBW8729076.1"/>
    </source>
</evidence>
<evidence type="ECO:0000259" key="14">
    <source>
        <dbReference type="Pfam" id="PF20260"/>
    </source>
</evidence>
<evidence type="ECO:0000256" key="7">
    <source>
        <dbReference type="ARBA" id="ARBA00022603"/>
    </source>
</evidence>
<keyword evidence="6 12" id="KW-0698">rRNA processing</keyword>
<keyword evidence="5 12" id="KW-0963">Cytoplasm</keyword>
<dbReference type="EMBL" id="JAEKLZ010000486">
    <property type="protein sequence ID" value="MBW8729076.1"/>
    <property type="molecule type" value="Genomic_DNA"/>
</dbReference>
<keyword evidence="9 12" id="KW-0949">S-adenosyl-L-methionine</keyword>
<evidence type="ECO:0000256" key="2">
    <source>
        <dbReference type="ARBA" id="ARBA00005528"/>
    </source>
</evidence>
<comment type="catalytic activity">
    <reaction evidence="11 12">
        <text>uridine(1498) in 16S rRNA + S-adenosyl-L-methionine = N(3)-methyluridine(1498) in 16S rRNA + S-adenosyl-L-homocysteine + H(+)</text>
        <dbReference type="Rhea" id="RHEA:42920"/>
        <dbReference type="Rhea" id="RHEA-COMP:10283"/>
        <dbReference type="Rhea" id="RHEA-COMP:10284"/>
        <dbReference type="ChEBI" id="CHEBI:15378"/>
        <dbReference type="ChEBI" id="CHEBI:57856"/>
        <dbReference type="ChEBI" id="CHEBI:59789"/>
        <dbReference type="ChEBI" id="CHEBI:65315"/>
        <dbReference type="ChEBI" id="CHEBI:74502"/>
        <dbReference type="EC" id="2.1.1.193"/>
    </reaction>
</comment>
<comment type="function">
    <text evidence="10 12">Specifically methylates the N3 position of the uracil ring of uridine 1498 (m3U1498) in 16S rRNA. Acts on the fully assembled 30S ribosomal subunit.</text>
</comment>
<dbReference type="SUPFAM" id="SSF75217">
    <property type="entry name" value="alpha/beta knot"/>
    <property type="match status" value="1"/>
</dbReference>
<dbReference type="PANTHER" id="PTHR30027:SF3">
    <property type="entry name" value="16S RRNA (URACIL(1498)-N(3))-METHYLTRANSFERASE"/>
    <property type="match status" value="1"/>
</dbReference>